<keyword evidence="3" id="KW-1185">Reference proteome</keyword>
<evidence type="ECO:0000313" key="3">
    <source>
        <dbReference type="Proteomes" id="UP001386955"/>
    </source>
</evidence>
<dbReference type="EMBL" id="JAYMYS010000003">
    <property type="protein sequence ID" value="KAK7399225.1"/>
    <property type="molecule type" value="Genomic_DNA"/>
</dbReference>
<feature type="region of interest" description="Disordered" evidence="1">
    <location>
        <begin position="67"/>
        <end position="92"/>
    </location>
</feature>
<evidence type="ECO:0000313" key="2">
    <source>
        <dbReference type="EMBL" id="KAK7399225.1"/>
    </source>
</evidence>
<accession>A0AAN9SLZ9</accession>
<organism evidence="2 3">
    <name type="scientific">Psophocarpus tetragonolobus</name>
    <name type="common">Winged bean</name>
    <name type="synonym">Dolichos tetragonolobus</name>
    <dbReference type="NCBI Taxonomy" id="3891"/>
    <lineage>
        <taxon>Eukaryota</taxon>
        <taxon>Viridiplantae</taxon>
        <taxon>Streptophyta</taxon>
        <taxon>Embryophyta</taxon>
        <taxon>Tracheophyta</taxon>
        <taxon>Spermatophyta</taxon>
        <taxon>Magnoliopsida</taxon>
        <taxon>eudicotyledons</taxon>
        <taxon>Gunneridae</taxon>
        <taxon>Pentapetalae</taxon>
        <taxon>rosids</taxon>
        <taxon>fabids</taxon>
        <taxon>Fabales</taxon>
        <taxon>Fabaceae</taxon>
        <taxon>Papilionoideae</taxon>
        <taxon>50 kb inversion clade</taxon>
        <taxon>NPAAA clade</taxon>
        <taxon>indigoferoid/millettioid clade</taxon>
        <taxon>Phaseoleae</taxon>
        <taxon>Psophocarpus</taxon>
    </lineage>
</organism>
<dbReference type="Proteomes" id="UP001386955">
    <property type="component" value="Unassembled WGS sequence"/>
</dbReference>
<feature type="region of interest" description="Disordered" evidence="1">
    <location>
        <begin position="1"/>
        <end position="26"/>
    </location>
</feature>
<reference evidence="2 3" key="1">
    <citation type="submission" date="2024-01" db="EMBL/GenBank/DDBJ databases">
        <title>The genomes of 5 underutilized Papilionoideae crops provide insights into root nodulation and disease resistanc.</title>
        <authorList>
            <person name="Jiang F."/>
        </authorList>
    </citation>
    <scope>NUCLEOTIDE SEQUENCE [LARGE SCALE GENOMIC DNA]</scope>
    <source>
        <strain evidence="2">DUOXIRENSHENG_FW03</strain>
        <tissue evidence="2">Leaves</tissue>
    </source>
</reference>
<sequence length="122" mass="13110">MRGEQELTAWSTRSDGTSHQTGQQDAWQDLVRSRGCRHGDRDSRLAIRAQLACSALGDALPVEDASCIGPETSDREQAQDASCTGPKPDDALMAKDGLLAKAQEALSARPKSSLKRGSKFPE</sequence>
<feature type="compositionally biased region" description="Polar residues" evidence="1">
    <location>
        <begin position="8"/>
        <end position="26"/>
    </location>
</feature>
<dbReference type="AlphaFoldDB" id="A0AAN9SLZ9"/>
<comment type="caution">
    <text evidence="2">The sequence shown here is derived from an EMBL/GenBank/DDBJ whole genome shotgun (WGS) entry which is preliminary data.</text>
</comment>
<name>A0AAN9SLZ9_PSOTE</name>
<protein>
    <submittedName>
        <fullName evidence="2">Uncharacterized protein</fullName>
    </submittedName>
</protein>
<gene>
    <name evidence="2" type="ORF">VNO78_10404</name>
</gene>
<evidence type="ECO:0000256" key="1">
    <source>
        <dbReference type="SAM" id="MobiDB-lite"/>
    </source>
</evidence>
<proteinExistence type="predicted"/>